<proteinExistence type="predicted"/>
<dbReference type="AlphaFoldDB" id="A0A6L2JLW2"/>
<protein>
    <recommendedName>
        <fullName evidence="3">CCHC-type domain-containing protein</fullName>
    </recommendedName>
</protein>
<feature type="region of interest" description="Disordered" evidence="2">
    <location>
        <begin position="1"/>
        <end position="52"/>
    </location>
</feature>
<feature type="domain" description="CCHC-type" evidence="3">
    <location>
        <begin position="109"/>
        <end position="124"/>
    </location>
</feature>
<evidence type="ECO:0000313" key="4">
    <source>
        <dbReference type="EMBL" id="GEU37639.1"/>
    </source>
</evidence>
<keyword evidence="1" id="KW-0479">Metal-binding</keyword>
<keyword evidence="1" id="KW-0862">Zinc</keyword>
<organism evidence="4">
    <name type="scientific">Tanacetum cinerariifolium</name>
    <name type="common">Dalmatian daisy</name>
    <name type="synonym">Chrysanthemum cinerariifolium</name>
    <dbReference type="NCBI Taxonomy" id="118510"/>
    <lineage>
        <taxon>Eukaryota</taxon>
        <taxon>Viridiplantae</taxon>
        <taxon>Streptophyta</taxon>
        <taxon>Embryophyta</taxon>
        <taxon>Tracheophyta</taxon>
        <taxon>Spermatophyta</taxon>
        <taxon>Magnoliopsida</taxon>
        <taxon>eudicotyledons</taxon>
        <taxon>Gunneridae</taxon>
        <taxon>Pentapetalae</taxon>
        <taxon>asterids</taxon>
        <taxon>campanulids</taxon>
        <taxon>Asterales</taxon>
        <taxon>Asteraceae</taxon>
        <taxon>Asteroideae</taxon>
        <taxon>Anthemideae</taxon>
        <taxon>Anthemidinae</taxon>
        <taxon>Tanacetum</taxon>
    </lineage>
</organism>
<feature type="region of interest" description="Disordered" evidence="2">
    <location>
        <begin position="78"/>
        <end position="105"/>
    </location>
</feature>
<dbReference type="GO" id="GO:0008270">
    <property type="term" value="F:zinc ion binding"/>
    <property type="evidence" value="ECO:0007669"/>
    <property type="project" value="UniProtKB-KW"/>
</dbReference>
<keyword evidence="1" id="KW-0863">Zinc-finger</keyword>
<feature type="compositionally biased region" description="Basic and acidic residues" evidence="2">
    <location>
        <begin position="11"/>
        <end position="22"/>
    </location>
</feature>
<accession>A0A6L2JLW2</accession>
<dbReference type="GO" id="GO:0003676">
    <property type="term" value="F:nucleic acid binding"/>
    <property type="evidence" value="ECO:0007669"/>
    <property type="project" value="InterPro"/>
</dbReference>
<gene>
    <name evidence="4" type="ORF">Tci_009617</name>
</gene>
<dbReference type="InterPro" id="IPR001878">
    <property type="entry name" value="Znf_CCHC"/>
</dbReference>
<dbReference type="PROSITE" id="PS50158">
    <property type="entry name" value="ZF_CCHC"/>
    <property type="match status" value="1"/>
</dbReference>
<comment type="caution">
    <text evidence="4">The sequence shown here is derived from an EMBL/GenBank/DDBJ whole genome shotgun (WGS) entry which is preliminary data.</text>
</comment>
<feature type="compositionally biased region" description="Basic and acidic residues" evidence="2">
    <location>
        <begin position="32"/>
        <end position="45"/>
    </location>
</feature>
<dbReference type="InterPro" id="IPR036875">
    <property type="entry name" value="Znf_CCHC_sf"/>
</dbReference>
<evidence type="ECO:0000259" key="3">
    <source>
        <dbReference type="PROSITE" id="PS50158"/>
    </source>
</evidence>
<dbReference type="EMBL" id="BKCJ010000953">
    <property type="protein sequence ID" value="GEU37639.1"/>
    <property type="molecule type" value="Genomic_DNA"/>
</dbReference>
<feature type="compositionally biased region" description="Low complexity" evidence="2">
    <location>
        <begin position="78"/>
        <end position="88"/>
    </location>
</feature>
<dbReference type="SUPFAM" id="SSF57756">
    <property type="entry name" value="Retrovirus zinc finger-like domains"/>
    <property type="match status" value="1"/>
</dbReference>
<evidence type="ECO:0000256" key="1">
    <source>
        <dbReference type="PROSITE-ProRule" id="PRU00047"/>
    </source>
</evidence>
<sequence>MQETPYELLEDDQKKKLGKNNEAKMTLYNALPHKDDDSDSQRGSDEDIDEEEEAKALNLLARNFCKFFRKGNRFGRGNQFGNGRNQFGKGHGNSFQDKGGESSKKKGVCYNCGIECHFASECRKPKENKAFMGGA</sequence>
<evidence type="ECO:0000256" key="2">
    <source>
        <dbReference type="SAM" id="MobiDB-lite"/>
    </source>
</evidence>
<reference evidence="4" key="1">
    <citation type="journal article" date="2019" name="Sci. Rep.">
        <title>Draft genome of Tanacetum cinerariifolium, the natural source of mosquito coil.</title>
        <authorList>
            <person name="Yamashiro T."/>
            <person name="Shiraishi A."/>
            <person name="Satake H."/>
            <person name="Nakayama K."/>
        </authorList>
    </citation>
    <scope>NUCLEOTIDE SEQUENCE</scope>
</reference>
<name>A0A6L2JLW2_TANCI</name>